<feature type="domain" description="STAS" evidence="7">
    <location>
        <begin position="491"/>
        <end position="611"/>
    </location>
</feature>
<feature type="transmembrane region" description="Helical" evidence="6">
    <location>
        <begin position="60"/>
        <end position="84"/>
    </location>
</feature>
<keyword evidence="2 6" id="KW-0812">Transmembrane</keyword>
<dbReference type="PANTHER" id="PTHR11814">
    <property type="entry name" value="SULFATE TRANSPORTER"/>
    <property type="match status" value="1"/>
</dbReference>
<evidence type="ECO:0000256" key="4">
    <source>
        <dbReference type="ARBA" id="ARBA00023136"/>
    </source>
</evidence>
<dbReference type="EMBL" id="CAJVCH010571833">
    <property type="protein sequence ID" value="CAG7838652.1"/>
    <property type="molecule type" value="Genomic_DNA"/>
</dbReference>
<comment type="subcellular location">
    <subcellularLocation>
        <location evidence="1">Membrane</location>
        <topology evidence="1">Multi-pass membrane protein</topology>
    </subcellularLocation>
</comment>
<feature type="transmembrane region" description="Helical" evidence="6">
    <location>
        <begin position="420"/>
        <end position="441"/>
    </location>
</feature>
<dbReference type="OrthoDB" id="288203at2759"/>
<evidence type="ECO:0000256" key="2">
    <source>
        <dbReference type="ARBA" id="ARBA00022692"/>
    </source>
</evidence>
<feature type="region of interest" description="Disordered" evidence="5">
    <location>
        <begin position="1"/>
        <end position="35"/>
    </location>
</feature>
<feature type="transmembrane region" description="Helical" evidence="6">
    <location>
        <begin position="324"/>
        <end position="343"/>
    </location>
</feature>
<evidence type="ECO:0000313" key="9">
    <source>
        <dbReference type="Proteomes" id="UP000708208"/>
    </source>
</evidence>
<dbReference type="GO" id="GO:0016020">
    <property type="term" value="C:membrane"/>
    <property type="evidence" value="ECO:0007669"/>
    <property type="project" value="UniProtKB-SubCell"/>
</dbReference>
<dbReference type="InterPro" id="IPR011547">
    <property type="entry name" value="SLC26A/SulP_dom"/>
</dbReference>
<dbReference type="Pfam" id="PF01740">
    <property type="entry name" value="STAS"/>
    <property type="match status" value="1"/>
</dbReference>
<comment type="caution">
    <text evidence="8">The sequence shown here is derived from an EMBL/GenBank/DDBJ whole genome shotgun (WGS) entry which is preliminary data.</text>
</comment>
<keyword evidence="3 6" id="KW-1133">Transmembrane helix</keyword>
<dbReference type="AlphaFoldDB" id="A0A8J2LKL8"/>
<dbReference type="CDD" id="cd07042">
    <property type="entry name" value="STAS_SulP_like_sulfate_transporter"/>
    <property type="match status" value="1"/>
</dbReference>
<feature type="transmembrane region" description="Helical" evidence="6">
    <location>
        <begin position="249"/>
        <end position="272"/>
    </location>
</feature>
<dbReference type="InterPro" id="IPR002645">
    <property type="entry name" value="STAS_dom"/>
</dbReference>
<sequence>MKDTFAPDIETESSTTNDSLEPESDQHQKGPKPKRSFVGKFLRRRIPIIKWLPNYKKNWLINDAIAGITVGLTVVPQSMGFAALAGLTPEYGLYSSYIGCFLYILLGSCRQVTVGPVSLLSLLVFQTCGTDFPQCAIWIGFWSGVIQLLMAGLQLGVIVSFISEPVTVGFTAGAAITTISAQIKNLLGMTVANGSGIVSIWKELFRHYDTVTTGDAVMGIASFLALLFLKRVKDFKAPEGRRNQFWKKFFWYVTVARNALIVVTTTIVAFIWTDPPFQLTGNVQSGLPSVAPPRFSLPAENYGNGTDSAEILDFWETWQKYSTAPLVAAIIAILQNVAISKAFGSGQSVDATQEMLTLGVTNLFGSFFSAIPSCGSFSRSAVNDASGVRTPMGGLFTGILVLLSLAFLTPSFYYIPKASLAAVIISAVMTMIEYQALIPMWRISRFDVITCVITFVGSVFLGMEYGIVIGVGISVAALLIQTLRPPMGPELKVDIETGLKYLLVKPEGGLKFPSIDHLRTQVNKVTYRYSHVRIIVIDMERWTSWDYTAINSLVALVRGMKKIEISLIFLNCSDQWPKAFEAAGLKNPPCCKNSGQLSEFLASTTKPRLSV</sequence>
<evidence type="ECO:0000259" key="7">
    <source>
        <dbReference type="PROSITE" id="PS50801"/>
    </source>
</evidence>
<name>A0A8J2LKL8_9HEXA</name>
<evidence type="ECO:0000256" key="3">
    <source>
        <dbReference type="ARBA" id="ARBA00022989"/>
    </source>
</evidence>
<keyword evidence="4 6" id="KW-0472">Membrane</keyword>
<feature type="transmembrane region" description="Helical" evidence="6">
    <location>
        <begin position="211"/>
        <end position="229"/>
    </location>
</feature>
<dbReference type="GO" id="GO:0055085">
    <property type="term" value="P:transmembrane transport"/>
    <property type="evidence" value="ECO:0007669"/>
    <property type="project" value="InterPro"/>
</dbReference>
<accession>A0A8J2LKL8</accession>
<dbReference type="Proteomes" id="UP000708208">
    <property type="component" value="Unassembled WGS sequence"/>
</dbReference>
<keyword evidence="9" id="KW-1185">Reference proteome</keyword>
<feature type="transmembrane region" description="Helical" evidence="6">
    <location>
        <begin position="392"/>
        <end position="413"/>
    </location>
</feature>
<gene>
    <name evidence="8" type="ORF">AFUS01_LOCUS47597</name>
</gene>
<organism evidence="8 9">
    <name type="scientific">Allacma fusca</name>
    <dbReference type="NCBI Taxonomy" id="39272"/>
    <lineage>
        <taxon>Eukaryota</taxon>
        <taxon>Metazoa</taxon>
        <taxon>Ecdysozoa</taxon>
        <taxon>Arthropoda</taxon>
        <taxon>Hexapoda</taxon>
        <taxon>Collembola</taxon>
        <taxon>Symphypleona</taxon>
        <taxon>Sminthuridae</taxon>
        <taxon>Allacma</taxon>
    </lineage>
</organism>
<feature type="transmembrane region" description="Helical" evidence="6">
    <location>
        <begin position="96"/>
        <end position="125"/>
    </location>
</feature>
<protein>
    <recommendedName>
        <fullName evidence="7">STAS domain-containing protein</fullName>
    </recommendedName>
</protein>
<evidence type="ECO:0000313" key="8">
    <source>
        <dbReference type="EMBL" id="CAG7838652.1"/>
    </source>
</evidence>
<evidence type="ECO:0000256" key="5">
    <source>
        <dbReference type="SAM" id="MobiDB-lite"/>
    </source>
</evidence>
<evidence type="ECO:0000256" key="6">
    <source>
        <dbReference type="SAM" id="Phobius"/>
    </source>
</evidence>
<feature type="transmembrane region" description="Helical" evidence="6">
    <location>
        <begin position="453"/>
        <end position="480"/>
    </location>
</feature>
<evidence type="ECO:0000256" key="1">
    <source>
        <dbReference type="ARBA" id="ARBA00004141"/>
    </source>
</evidence>
<feature type="transmembrane region" description="Helical" evidence="6">
    <location>
        <begin position="355"/>
        <end position="372"/>
    </location>
</feature>
<feature type="transmembrane region" description="Helical" evidence="6">
    <location>
        <begin position="137"/>
        <end position="162"/>
    </location>
</feature>
<dbReference type="Pfam" id="PF00916">
    <property type="entry name" value="Sulfate_transp"/>
    <property type="match status" value="1"/>
</dbReference>
<dbReference type="InterPro" id="IPR001902">
    <property type="entry name" value="SLC26A/SulP_fam"/>
</dbReference>
<dbReference type="PROSITE" id="PS50801">
    <property type="entry name" value="STAS"/>
    <property type="match status" value="1"/>
</dbReference>
<proteinExistence type="predicted"/>
<reference evidence="8" key="1">
    <citation type="submission" date="2021-06" db="EMBL/GenBank/DDBJ databases">
        <authorList>
            <person name="Hodson N. C."/>
            <person name="Mongue J. A."/>
            <person name="Jaron S. K."/>
        </authorList>
    </citation>
    <scope>NUCLEOTIDE SEQUENCE</scope>
</reference>